<accession>A0ABX7F7S2</accession>
<dbReference type="RefSeq" id="WP_023848052.1">
    <property type="nucleotide sequence ID" value="NZ_CP047166.1"/>
</dbReference>
<feature type="region of interest" description="Disordered" evidence="2">
    <location>
        <begin position="194"/>
        <end position="244"/>
    </location>
</feature>
<keyword evidence="1" id="KW-0175">Coiled coil</keyword>
<keyword evidence="3" id="KW-1133">Transmembrane helix</keyword>
<sequence length="542" mass="56136">MAVAGGALLTAAAGLIGTLAVLRFGLVGLGLRAAFAVSDLIGVGRAFGGLSRLAPFALSGLLKPVKWGAKLIGRIPWVRLAGTLALNTLVIPLKWTAALLPNFAPALRRFRAFRIAASAQMTRLLAAVSWRMVAMSGVAAGVFAAIYPTAANTGPNGESEHDLVQREGQSWWAMPPEERQAIVDREEAVIRAKRAAQGAVGDPMAGPGEDILRSGPPSRPKLRPPQSAAVGTSLRPVARPSQDARDLAALNASAEAVERINGLVSEGTLPTERRLERMASRVGEIRSEVEAMEASLASLSPDQSQGGQGDALRMQLEEKRATLQQMEADLASVGARAVALETELQRVHGTEIAPVINTESIDRARQAVGELALQLRALPSGGAGAAPAVKPAGARADGGPVRMGLPYLVNERTPRSEWFGPSRSGGILNVSQAQSAFRSHLASVGPRPGRRPSSVDAFAASASRVRAASYAALTAAAASVAVPAAAQPAQAGKPGAGAVTVQIENFTVQVPSGVSDPDAIADLVADRIGQRVEATMSASFSD</sequence>
<feature type="transmembrane region" description="Helical" evidence="3">
    <location>
        <begin position="124"/>
        <end position="147"/>
    </location>
</feature>
<evidence type="ECO:0000313" key="4">
    <source>
        <dbReference type="EMBL" id="QRF66433.1"/>
    </source>
</evidence>
<dbReference type="Proteomes" id="UP000596387">
    <property type="component" value="Chromosome"/>
</dbReference>
<feature type="transmembrane region" description="Helical" evidence="3">
    <location>
        <begin position="6"/>
        <end position="26"/>
    </location>
</feature>
<feature type="transmembrane region" description="Helical" evidence="3">
    <location>
        <begin position="77"/>
        <end position="103"/>
    </location>
</feature>
<keyword evidence="5" id="KW-1185">Reference proteome</keyword>
<protein>
    <recommendedName>
        <fullName evidence="6">Phage tail tape measure protein</fullName>
    </recommendedName>
</protein>
<evidence type="ECO:0000256" key="1">
    <source>
        <dbReference type="SAM" id="Coils"/>
    </source>
</evidence>
<keyword evidence="3" id="KW-0472">Membrane</keyword>
<evidence type="ECO:0000256" key="2">
    <source>
        <dbReference type="SAM" id="MobiDB-lite"/>
    </source>
</evidence>
<feature type="coiled-coil region" evidence="1">
    <location>
        <begin position="309"/>
        <end position="343"/>
    </location>
</feature>
<gene>
    <name evidence="4" type="ORF">GQA70_08980</name>
</gene>
<evidence type="ECO:0008006" key="6">
    <source>
        <dbReference type="Google" id="ProtNLM"/>
    </source>
</evidence>
<dbReference type="EMBL" id="CP047166">
    <property type="protein sequence ID" value="QRF66433.1"/>
    <property type="molecule type" value="Genomic_DNA"/>
</dbReference>
<keyword evidence="3" id="KW-0812">Transmembrane</keyword>
<name>A0ABX7F7S2_9RHOB</name>
<evidence type="ECO:0000313" key="5">
    <source>
        <dbReference type="Proteomes" id="UP000596387"/>
    </source>
</evidence>
<reference evidence="4 5" key="1">
    <citation type="submission" date="2019-12" db="EMBL/GenBank/DDBJ databases">
        <title>Complete Genome Sequence of a Quorum-Sensing Bacterium,Rhodobacteraceae bacterium C31, Isolated from a marine microalgae symbiotic bacteria.</title>
        <authorList>
            <person name="Zhang Y."/>
        </authorList>
    </citation>
    <scope>NUCLEOTIDE SEQUENCE [LARGE SCALE GENOMIC DNA]</scope>
    <source>
        <strain evidence="4 5">C31</strain>
    </source>
</reference>
<organism evidence="4 5">
    <name type="scientific">Ponticoccus alexandrii</name>
    <dbReference type="NCBI Taxonomy" id="1943633"/>
    <lineage>
        <taxon>Bacteria</taxon>
        <taxon>Pseudomonadati</taxon>
        <taxon>Pseudomonadota</taxon>
        <taxon>Alphaproteobacteria</taxon>
        <taxon>Rhodobacterales</taxon>
        <taxon>Roseobacteraceae</taxon>
        <taxon>Ponticoccus</taxon>
    </lineage>
</organism>
<evidence type="ECO:0000256" key="3">
    <source>
        <dbReference type="SAM" id="Phobius"/>
    </source>
</evidence>
<proteinExistence type="predicted"/>